<evidence type="ECO:0008006" key="4">
    <source>
        <dbReference type="Google" id="ProtNLM"/>
    </source>
</evidence>
<keyword evidence="3" id="KW-1185">Reference proteome</keyword>
<proteinExistence type="predicted"/>
<comment type="caution">
    <text evidence="2">The sequence shown here is derived from an EMBL/GenBank/DDBJ whole genome shotgun (WGS) entry which is preliminary data.</text>
</comment>
<organism evidence="2 3">
    <name type="scientific">Cryphonectria parasitica (strain ATCC 38755 / EP155)</name>
    <dbReference type="NCBI Taxonomy" id="660469"/>
    <lineage>
        <taxon>Eukaryota</taxon>
        <taxon>Fungi</taxon>
        <taxon>Dikarya</taxon>
        <taxon>Ascomycota</taxon>
        <taxon>Pezizomycotina</taxon>
        <taxon>Sordariomycetes</taxon>
        <taxon>Sordariomycetidae</taxon>
        <taxon>Diaporthales</taxon>
        <taxon>Cryphonectriaceae</taxon>
        <taxon>Cryphonectria-Endothia species complex</taxon>
        <taxon>Cryphonectria</taxon>
    </lineage>
</organism>
<dbReference type="AlphaFoldDB" id="A0A9P4YD70"/>
<accession>A0A9P4YD70</accession>
<protein>
    <recommendedName>
        <fullName evidence="4">Uracil catabolism protein 4</fullName>
    </recommendedName>
</protein>
<dbReference type="PANTHER" id="PTHR31687:SF3">
    <property type="entry name" value="PROTEIN URG3"/>
    <property type="match status" value="1"/>
</dbReference>
<evidence type="ECO:0000256" key="1">
    <source>
        <dbReference type="SAM" id="MobiDB-lite"/>
    </source>
</evidence>
<feature type="compositionally biased region" description="Polar residues" evidence="1">
    <location>
        <begin position="1"/>
        <end position="25"/>
    </location>
</feature>
<dbReference type="GeneID" id="63835795"/>
<gene>
    <name evidence="2" type="ORF">M406DRAFT_286259</name>
</gene>
<dbReference type="OrthoDB" id="2153176at2759"/>
<dbReference type="Proteomes" id="UP000803844">
    <property type="component" value="Unassembled WGS sequence"/>
</dbReference>
<feature type="region of interest" description="Disordered" evidence="1">
    <location>
        <begin position="1"/>
        <end position="36"/>
    </location>
</feature>
<reference evidence="2" key="1">
    <citation type="journal article" date="2020" name="Phytopathology">
        <title>Genome sequence of the chestnut blight fungus Cryphonectria parasitica EP155: A fundamental resource for an archetypical invasive plant pathogen.</title>
        <authorList>
            <person name="Crouch J.A."/>
            <person name="Dawe A."/>
            <person name="Aerts A."/>
            <person name="Barry K."/>
            <person name="Churchill A.C.L."/>
            <person name="Grimwood J."/>
            <person name="Hillman B."/>
            <person name="Milgroom M.G."/>
            <person name="Pangilinan J."/>
            <person name="Smith M."/>
            <person name="Salamov A."/>
            <person name="Schmutz J."/>
            <person name="Yadav J."/>
            <person name="Grigoriev I.V."/>
            <person name="Nuss D."/>
        </authorList>
    </citation>
    <scope>NUCLEOTIDE SEQUENCE</scope>
    <source>
        <strain evidence="2">EP155</strain>
    </source>
</reference>
<dbReference type="Pfam" id="PF07958">
    <property type="entry name" value="DUF1688"/>
    <property type="match status" value="1"/>
</dbReference>
<sequence length="495" mass="54446">MNRSSAGTNHTSAPNTPLSPFSPQVPNIDLPKPPDPDLDPAGYLRSLGAVRERCSVVTTKAIKNELKHFDVDMGKFPEVVSFVASIIKRDYDAPFTTIPAHGRHQHFCVGGRDRIAHLLATWESLENAEKCRRLIDLFLVSVLLDAGAGTEWSYKSVENGRIYKRSEGIAVASLEMFKTGLFSGDQSNKFQVDKVGLRQLNVDKIAKGLQSREGNEMAGLEGRTQLLIRLADALDSNKEFFGEDGRPGNMLDYLLSHPSTQASSMPIVLLPTLWDVLMTGLAPIWPPSRTAINGISLGDAWPCSSMPQPTAAPATPTFSPFPTSGRSGSAAAWESILPFHKLTQWLTYSLMQPMQQLMKIHFAGQQLLTGLPEYRNGGLFIDMGVLTLKPEDMERGLLKYQEHCLRTETRGIEVAPMFEPSDDAVVEWRGVTVGLLDRLCTDVNQALRAELGGNQLTLPQVLEAGSWKGGRELAEINRPNTREPPILIDSDGTVF</sequence>
<dbReference type="RefSeq" id="XP_040782298.1">
    <property type="nucleotide sequence ID" value="XM_040918666.1"/>
</dbReference>
<dbReference type="PANTHER" id="PTHR31687">
    <property type="match status" value="1"/>
</dbReference>
<name>A0A9P4YD70_CRYP1</name>
<evidence type="ECO:0000313" key="2">
    <source>
        <dbReference type="EMBL" id="KAF3771337.1"/>
    </source>
</evidence>
<evidence type="ECO:0000313" key="3">
    <source>
        <dbReference type="Proteomes" id="UP000803844"/>
    </source>
</evidence>
<dbReference type="EMBL" id="MU032344">
    <property type="protein sequence ID" value="KAF3771337.1"/>
    <property type="molecule type" value="Genomic_DNA"/>
</dbReference>
<dbReference type="InterPro" id="IPR012469">
    <property type="entry name" value="DUF1688"/>
</dbReference>